<dbReference type="InterPro" id="IPR029044">
    <property type="entry name" value="Nucleotide-diphossugar_trans"/>
</dbReference>
<evidence type="ECO:0000256" key="7">
    <source>
        <dbReference type="ARBA" id="ARBA00023316"/>
    </source>
</evidence>
<comment type="caution">
    <text evidence="8">The sequence shown here is derived from an EMBL/GenBank/DDBJ whole genome shotgun (WGS) entry which is preliminary data.</text>
</comment>
<keyword evidence="9" id="KW-1185">Reference proteome</keyword>
<keyword evidence="7" id="KW-0961">Cell wall biogenesis/degradation</keyword>
<proteinExistence type="predicted"/>
<name>A0A6A3D455_HIBSY</name>
<evidence type="ECO:0000313" key="9">
    <source>
        <dbReference type="Proteomes" id="UP000436088"/>
    </source>
</evidence>
<keyword evidence="5" id="KW-1133">Transmembrane helix</keyword>
<evidence type="ECO:0000256" key="6">
    <source>
        <dbReference type="ARBA" id="ARBA00023136"/>
    </source>
</evidence>
<keyword evidence="3" id="KW-0808">Transferase</keyword>
<dbReference type="Proteomes" id="UP000436088">
    <property type="component" value="Unassembled WGS sequence"/>
</dbReference>
<dbReference type="GO" id="GO:0071555">
    <property type="term" value="P:cell wall organization"/>
    <property type="evidence" value="ECO:0007669"/>
    <property type="project" value="UniProtKB-KW"/>
</dbReference>
<protein>
    <submittedName>
        <fullName evidence="8">Cellulose synthase like E1</fullName>
    </submittedName>
</protein>
<dbReference type="EMBL" id="VEPZ02000065">
    <property type="protein sequence ID" value="KAE8734628.1"/>
    <property type="molecule type" value="Genomic_DNA"/>
</dbReference>
<organism evidence="8 9">
    <name type="scientific">Hibiscus syriacus</name>
    <name type="common">Rose of Sharon</name>
    <dbReference type="NCBI Taxonomy" id="106335"/>
    <lineage>
        <taxon>Eukaryota</taxon>
        <taxon>Viridiplantae</taxon>
        <taxon>Streptophyta</taxon>
        <taxon>Embryophyta</taxon>
        <taxon>Tracheophyta</taxon>
        <taxon>Spermatophyta</taxon>
        <taxon>Magnoliopsida</taxon>
        <taxon>eudicotyledons</taxon>
        <taxon>Gunneridae</taxon>
        <taxon>Pentapetalae</taxon>
        <taxon>rosids</taxon>
        <taxon>malvids</taxon>
        <taxon>Malvales</taxon>
        <taxon>Malvaceae</taxon>
        <taxon>Malvoideae</taxon>
        <taxon>Hibiscus</taxon>
    </lineage>
</organism>
<dbReference type="PANTHER" id="PTHR13301">
    <property type="entry name" value="X-BOX TRANSCRIPTION FACTOR-RELATED"/>
    <property type="match status" value="1"/>
</dbReference>
<gene>
    <name evidence="8" type="ORF">F3Y22_tig00000738pilonHSYRG00098</name>
</gene>
<dbReference type="Pfam" id="PF03552">
    <property type="entry name" value="Cellulose_synt"/>
    <property type="match status" value="2"/>
</dbReference>
<sequence length="255" mass="28539">MEPCLSLHFQRKALFKEALPGVGIFVCTADPGIEPPIMVTNTILSVMAYDYPPQKLRSLKSNQDCRRLISGTLNEPVGDSTMAKDWLSIKILIDGRDATAIDIEGKVLPTLIRVSSRISNASVILNVDRDMYSNNPDAIRDAMCFFMDEEKGHEIAYVQYPQSFYNLSKNDLYSSSLRVIVELEFLGFDANGGPSYIGTGCFHRRESLCGKKYSKEFKGECRRANKKNEESASFLEDAGKVLASCTYEQNTDWGN</sequence>
<dbReference type="Gene3D" id="3.90.550.10">
    <property type="entry name" value="Spore Coat Polysaccharide Biosynthesis Protein SpsA, Chain A"/>
    <property type="match status" value="1"/>
</dbReference>
<keyword evidence="2" id="KW-0328">Glycosyltransferase</keyword>
<dbReference type="GO" id="GO:0016020">
    <property type="term" value="C:membrane"/>
    <property type="evidence" value="ECO:0007669"/>
    <property type="project" value="InterPro"/>
</dbReference>
<evidence type="ECO:0000256" key="5">
    <source>
        <dbReference type="ARBA" id="ARBA00022989"/>
    </source>
</evidence>
<accession>A0A6A3D455</accession>
<comment type="subcellular location">
    <subcellularLocation>
        <location evidence="1">Endomembrane system</location>
        <topology evidence="1">Multi-pass membrane protein</topology>
    </subcellularLocation>
</comment>
<reference evidence="8" key="1">
    <citation type="submission" date="2019-09" db="EMBL/GenBank/DDBJ databases">
        <title>Draft genome information of white flower Hibiscus syriacus.</title>
        <authorList>
            <person name="Kim Y.-M."/>
        </authorList>
    </citation>
    <scope>NUCLEOTIDE SEQUENCE [LARGE SCALE GENOMIC DNA]</scope>
    <source>
        <strain evidence="8">YM2019G1</strain>
    </source>
</reference>
<dbReference type="GO" id="GO:0012505">
    <property type="term" value="C:endomembrane system"/>
    <property type="evidence" value="ECO:0007669"/>
    <property type="project" value="UniProtKB-SubCell"/>
</dbReference>
<evidence type="ECO:0000256" key="1">
    <source>
        <dbReference type="ARBA" id="ARBA00004127"/>
    </source>
</evidence>
<dbReference type="GO" id="GO:0016760">
    <property type="term" value="F:cellulose synthase (UDP-forming) activity"/>
    <property type="evidence" value="ECO:0007669"/>
    <property type="project" value="InterPro"/>
</dbReference>
<evidence type="ECO:0000256" key="3">
    <source>
        <dbReference type="ARBA" id="ARBA00022679"/>
    </source>
</evidence>
<evidence type="ECO:0000256" key="2">
    <source>
        <dbReference type="ARBA" id="ARBA00022676"/>
    </source>
</evidence>
<evidence type="ECO:0000256" key="4">
    <source>
        <dbReference type="ARBA" id="ARBA00022692"/>
    </source>
</evidence>
<evidence type="ECO:0000313" key="8">
    <source>
        <dbReference type="EMBL" id="KAE8734628.1"/>
    </source>
</evidence>
<dbReference type="InterPro" id="IPR005150">
    <property type="entry name" value="Cellulose_synth"/>
</dbReference>
<keyword evidence="6" id="KW-0472">Membrane</keyword>
<keyword evidence="4" id="KW-0812">Transmembrane</keyword>
<dbReference type="AlphaFoldDB" id="A0A6A3D455"/>
<dbReference type="GO" id="GO:0030244">
    <property type="term" value="P:cellulose biosynthetic process"/>
    <property type="evidence" value="ECO:0007669"/>
    <property type="project" value="InterPro"/>
</dbReference>